<evidence type="ECO:0000313" key="3">
    <source>
        <dbReference type="EMBL" id="CAD6262879.1"/>
    </source>
</evidence>
<evidence type="ECO:0000256" key="2">
    <source>
        <dbReference type="SAM" id="MobiDB-lite"/>
    </source>
</evidence>
<evidence type="ECO:0000256" key="1">
    <source>
        <dbReference type="RuleBase" id="RU364012"/>
    </source>
</evidence>
<comment type="similarity">
    <text evidence="1">Belongs to the Frigida family.</text>
</comment>
<proteinExistence type="inferred from homology"/>
<dbReference type="GO" id="GO:0009908">
    <property type="term" value="P:flower development"/>
    <property type="evidence" value="ECO:0007669"/>
    <property type="project" value="UniProtKB-KW"/>
</dbReference>
<reference evidence="3" key="1">
    <citation type="submission" date="2020-10" db="EMBL/GenBank/DDBJ databases">
        <authorList>
            <person name="Han B."/>
            <person name="Lu T."/>
            <person name="Zhao Q."/>
            <person name="Huang X."/>
            <person name="Zhao Y."/>
        </authorList>
    </citation>
    <scope>NUCLEOTIDE SEQUENCE</scope>
</reference>
<dbReference type="OrthoDB" id="685090at2759"/>
<dbReference type="Proteomes" id="UP000604825">
    <property type="component" value="Unassembled WGS sequence"/>
</dbReference>
<comment type="caution">
    <text evidence="3">The sequence shown here is derived from an EMBL/GenBank/DDBJ whole genome shotgun (WGS) entry which is preliminary data.</text>
</comment>
<dbReference type="InterPro" id="IPR012474">
    <property type="entry name" value="Frigida"/>
</dbReference>
<dbReference type="EMBL" id="CAJGYO010000012">
    <property type="protein sequence ID" value="CAD6262879.1"/>
    <property type="molecule type" value="Genomic_DNA"/>
</dbReference>
<dbReference type="GO" id="GO:0030154">
    <property type="term" value="P:cell differentiation"/>
    <property type="evidence" value="ECO:0007669"/>
    <property type="project" value="UniProtKB-KW"/>
</dbReference>
<evidence type="ECO:0000313" key="4">
    <source>
        <dbReference type="Proteomes" id="UP000604825"/>
    </source>
</evidence>
<keyword evidence="4" id="KW-1185">Reference proteome</keyword>
<gene>
    <name evidence="3" type="ORF">NCGR_LOCUS46203</name>
</gene>
<feature type="region of interest" description="Disordered" evidence="2">
    <location>
        <begin position="101"/>
        <end position="130"/>
    </location>
</feature>
<feature type="compositionally biased region" description="Basic and acidic residues" evidence="2">
    <location>
        <begin position="118"/>
        <end position="130"/>
    </location>
</feature>
<protein>
    <recommendedName>
        <fullName evidence="1">FRIGIDA-like protein</fullName>
    </recommendedName>
</protein>
<keyword evidence="1" id="KW-0221">Differentiation</keyword>
<accession>A0A811QUH3</accession>
<keyword evidence="1" id="KW-0217">Developmental protein</keyword>
<name>A0A811QUH3_9POAL</name>
<sequence length="130" mass="13845">MGSDALDSLHRRETSIDASISGALEHLHSISADATAASSKVPAAAPSDSAAAVFLGFVVACRKEADALRAEMPPTRKLCVDPAKFVMDAVADVFPVDRREVRNRTSAPRARSCGRAPGKRETGRSQERLK</sequence>
<organism evidence="3 4">
    <name type="scientific">Miscanthus lutarioriparius</name>
    <dbReference type="NCBI Taxonomy" id="422564"/>
    <lineage>
        <taxon>Eukaryota</taxon>
        <taxon>Viridiplantae</taxon>
        <taxon>Streptophyta</taxon>
        <taxon>Embryophyta</taxon>
        <taxon>Tracheophyta</taxon>
        <taxon>Spermatophyta</taxon>
        <taxon>Magnoliopsida</taxon>
        <taxon>Liliopsida</taxon>
        <taxon>Poales</taxon>
        <taxon>Poaceae</taxon>
        <taxon>PACMAD clade</taxon>
        <taxon>Panicoideae</taxon>
        <taxon>Andropogonodae</taxon>
        <taxon>Andropogoneae</taxon>
        <taxon>Saccharinae</taxon>
        <taxon>Miscanthus</taxon>
    </lineage>
</organism>
<dbReference type="Pfam" id="PF07899">
    <property type="entry name" value="Frigida"/>
    <property type="match status" value="1"/>
</dbReference>
<keyword evidence="1" id="KW-0287">Flowering</keyword>
<dbReference type="AlphaFoldDB" id="A0A811QUH3"/>